<dbReference type="SMART" id="SM00255">
    <property type="entry name" value="TIR"/>
    <property type="match status" value="1"/>
</dbReference>
<dbReference type="EMBL" id="JBBPBM010000006">
    <property type="protein sequence ID" value="KAK8580683.1"/>
    <property type="molecule type" value="Genomic_DNA"/>
</dbReference>
<evidence type="ECO:0000313" key="2">
    <source>
        <dbReference type="EMBL" id="KAK8580683.1"/>
    </source>
</evidence>
<dbReference type="Pfam" id="PF01582">
    <property type="entry name" value="TIR"/>
    <property type="match status" value="1"/>
</dbReference>
<dbReference type="Proteomes" id="UP001472677">
    <property type="component" value="Unassembled WGS sequence"/>
</dbReference>
<protein>
    <recommendedName>
        <fullName evidence="1">TIR domain-containing protein</fullName>
    </recommendedName>
</protein>
<feature type="domain" description="TIR" evidence="1">
    <location>
        <begin position="33"/>
        <end position="156"/>
    </location>
</feature>
<dbReference type="Gene3D" id="3.40.50.10140">
    <property type="entry name" value="Toll/interleukin-1 receptor homology (TIR) domain"/>
    <property type="match status" value="1"/>
</dbReference>
<name>A0ABR2FIC0_9ROSI</name>
<gene>
    <name evidence="2" type="ORF">V6N12_070940</name>
</gene>
<organism evidence="2 3">
    <name type="scientific">Hibiscus sabdariffa</name>
    <name type="common">roselle</name>
    <dbReference type="NCBI Taxonomy" id="183260"/>
    <lineage>
        <taxon>Eukaryota</taxon>
        <taxon>Viridiplantae</taxon>
        <taxon>Streptophyta</taxon>
        <taxon>Embryophyta</taxon>
        <taxon>Tracheophyta</taxon>
        <taxon>Spermatophyta</taxon>
        <taxon>Magnoliopsida</taxon>
        <taxon>eudicotyledons</taxon>
        <taxon>Gunneridae</taxon>
        <taxon>Pentapetalae</taxon>
        <taxon>rosids</taxon>
        <taxon>malvids</taxon>
        <taxon>Malvales</taxon>
        <taxon>Malvaceae</taxon>
        <taxon>Malvoideae</taxon>
        <taxon>Hibiscus</taxon>
    </lineage>
</organism>
<dbReference type="InterPro" id="IPR035897">
    <property type="entry name" value="Toll_tir_struct_dom_sf"/>
</dbReference>
<proteinExistence type="predicted"/>
<sequence length="206" mass="23363">MQLRGASSAIANNLYLYRKILQPKTPIQATARPPCDIFINHRGIDTKKNIAGLLDHHLFRLGFRPFLDSRNMKPGDKLFANINPAIRNCKIGVAVFSPNYCDSYFCLHELALLMESKKRVIPIFCDVKPSQLRVVDYGTSSPEQLQRFSRALEEAKYTVGLTFDTLTGDWSHFLNTATDAIIKNLAELEAENSSKKSTYIVQRRPE</sequence>
<accession>A0ABR2FIC0</accession>
<dbReference type="PANTHER" id="PTHR31008:SF42">
    <property type="entry name" value="TMV RESISTANCE PROTEIN N-LIKE"/>
    <property type="match status" value="1"/>
</dbReference>
<keyword evidence="3" id="KW-1185">Reference proteome</keyword>
<evidence type="ECO:0000259" key="1">
    <source>
        <dbReference type="PROSITE" id="PS50104"/>
    </source>
</evidence>
<dbReference type="InterPro" id="IPR000157">
    <property type="entry name" value="TIR_dom"/>
</dbReference>
<reference evidence="2 3" key="1">
    <citation type="journal article" date="2024" name="G3 (Bethesda)">
        <title>Genome assembly of Hibiscus sabdariffa L. provides insights into metabolisms of medicinal natural products.</title>
        <authorList>
            <person name="Kim T."/>
        </authorList>
    </citation>
    <scope>NUCLEOTIDE SEQUENCE [LARGE SCALE GENOMIC DNA]</scope>
    <source>
        <strain evidence="2">TK-2024</strain>
        <tissue evidence="2">Old leaves</tissue>
    </source>
</reference>
<dbReference type="PROSITE" id="PS50104">
    <property type="entry name" value="TIR"/>
    <property type="match status" value="1"/>
</dbReference>
<evidence type="ECO:0000313" key="3">
    <source>
        <dbReference type="Proteomes" id="UP001472677"/>
    </source>
</evidence>
<dbReference type="SUPFAM" id="SSF52200">
    <property type="entry name" value="Toll/Interleukin receptor TIR domain"/>
    <property type="match status" value="1"/>
</dbReference>
<comment type="caution">
    <text evidence="2">The sequence shown here is derived from an EMBL/GenBank/DDBJ whole genome shotgun (WGS) entry which is preliminary data.</text>
</comment>
<dbReference type="PANTHER" id="PTHR31008">
    <property type="entry name" value="COP1-INTERACTING PROTEIN-RELATED"/>
    <property type="match status" value="1"/>
</dbReference>